<dbReference type="AlphaFoldDB" id="A0A4D9DWP0"/>
<proteinExistence type="predicted"/>
<feature type="compositionally biased region" description="Basic and acidic residues" evidence="1">
    <location>
        <begin position="1"/>
        <end position="10"/>
    </location>
</feature>
<evidence type="ECO:0000313" key="2">
    <source>
        <dbReference type="EMBL" id="TFJ99113.1"/>
    </source>
</evidence>
<reference evidence="2 3" key="1">
    <citation type="submission" date="2019-04" db="EMBL/GenBank/DDBJ databases">
        <title>Draft genome of the big-headed turtle Platysternon megacephalum.</title>
        <authorList>
            <person name="Gong S."/>
        </authorList>
    </citation>
    <scope>NUCLEOTIDE SEQUENCE [LARGE SCALE GENOMIC DNA]</scope>
    <source>
        <strain evidence="2">DO16091913</strain>
        <tissue evidence="2">Muscle</tissue>
    </source>
</reference>
<feature type="compositionally biased region" description="Basic and acidic residues" evidence="1">
    <location>
        <begin position="33"/>
        <end position="52"/>
    </location>
</feature>
<evidence type="ECO:0000256" key="1">
    <source>
        <dbReference type="SAM" id="MobiDB-lite"/>
    </source>
</evidence>
<comment type="caution">
    <text evidence="2">The sequence shown here is derived from an EMBL/GenBank/DDBJ whole genome shotgun (WGS) entry which is preliminary data.</text>
</comment>
<accession>A0A4D9DWP0</accession>
<dbReference type="EMBL" id="QXTE01000348">
    <property type="protein sequence ID" value="TFJ99113.1"/>
    <property type="molecule type" value="Genomic_DNA"/>
</dbReference>
<protein>
    <submittedName>
        <fullName evidence="2">DC-STAMP domain-containing protein 1</fullName>
    </submittedName>
</protein>
<dbReference type="Proteomes" id="UP000297703">
    <property type="component" value="Unassembled WGS sequence"/>
</dbReference>
<reference evidence="2 3" key="2">
    <citation type="submission" date="2019-04" db="EMBL/GenBank/DDBJ databases">
        <title>The genome sequence of big-headed turtle.</title>
        <authorList>
            <person name="Gong S."/>
        </authorList>
    </citation>
    <scope>NUCLEOTIDE SEQUENCE [LARGE SCALE GENOMIC DNA]</scope>
    <source>
        <strain evidence="2">DO16091913</strain>
        <tissue evidence="2">Muscle</tissue>
    </source>
</reference>
<keyword evidence="3" id="KW-1185">Reference proteome</keyword>
<feature type="region of interest" description="Disordered" evidence="1">
    <location>
        <begin position="1"/>
        <end position="61"/>
    </location>
</feature>
<name>A0A4D9DWP0_9SAUR</name>
<evidence type="ECO:0000313" key="3">
    <source>
        <dbReference type="Proteomes" id="UP000297703"/>
    </source>
</evidence>
<sequence length="106" mass="11417">MSQDPRREPQEAAGSMQGSVTLSQAGMIGEAAFPRRDRDPANPRKPGRKEQPSHPPCLCSEPVCISAPTHPSMPSLPPPPRLSQCFRSTQGPAAWISISPLFTFPA</sequence>
<gene>
    <name evidence="2" type="ORF">DR999_PMT18852</name>
</gene>
<organism evidence="2 3">
    <name type="scientific">Platysternon megacephalum</name>
    <name type="common">big-headed turtle</name>
    <dbReference type="NCBI Taxonomy" id="55544"/>
    <lineage>
        <taxon>Eukaryota</taxon>
        <taxon>Metazoa</taxon>
        <taxon>Chordata</taxon>
        <taxon>Craniata</taxon>
        <taxon>Vertebrata</taxon>
        <taxon>Euteleostomi</taxon>
        <taxon>Archelosauria</taxon>
        <taxon>Testudinata</taxon>
        <taxon>Testudines</taxon>
        <taxon>Cryptodira</taxon>
        <taxon>Durocryptodira</taxon>
        <taxon>Testudinoidea</taxon>
        <taxon>Platysternidae</taxon>
        <taxon>Platysternon</taxon>
    </lineage>
</organism>